<comment type="caution">
    <text evidence="2">The sequence shown here is derived from an EMBL/GenBank/DDBJ whole genome shotgun (WGS) entry which is preliminary data.</text>
</comment>
<feature type="chain" id="PRO_5015661624" description="Homogentisate 1,2-dioxygenase" evidence="1">
    <location>
        <begin position="22"/>
        <end position="155"/>
    </location>
</feature>
<organism evidence="2 3">
    <name type="scientific">Sphingomonas pokkalii</name>
    <dbReference type="NCBI Taxonomy" id="2175090"/>
    <lineage>
        <taxon>Bacteria</taxon>
        <taxon>Pseudomonadati</taxon>
        <taxon>Pseudomonadota</taxon>
        <taxon>Alphaproteobacteria</taxon>
        <taxon>Sphingomonadales</taxon>
        <taxon>Sphingomonadaceae</taxon>
        <taxon>Sphingomonas</taxon>
    </lineage>
</organism>
<gene>
    <name evidence="2" type="ORF">DD559_01465</name>
</gene>
<dbReference type="RefSeq" id="WP_116467625.1">
    <property type="nucleotide sequence ID" value="NZ_QENQ01000001.1"/>
</dbReference>
<dbReference type="AlphaFoldDB" id="A0A2U0S9W6"/>
<evidence type="ECO:0008006" key="4">
    <source>
        <dbReference type="Google" id="ProtNLM"/>
    </source>
</evidence>
<proteinExistence type="predicted"/>
<accession>A0A2U0S9W6</accession>
<protein>
    <recommendedName>
        <fullName evidence="4">Homogentisate 1,2-dioxygenase</fullName>
    </recommendedName>
</protein>
<dbReference type="EMBL" id="QENQ01000001">
    <property type="protein sequence ID" value="PVX28172.1"/>
    <property type="molecule type" value="Genomic_DNA"/>
</dbReference>
<reference evidence="2 3" key="1">
    <citation type="submission" date="2018-05" db="EMBL/GenBank/DDBJ databases">
        <title>Description of Sphingomonas pokkalii sp nov, isolated from the rhizosphere of saline tolerant pokkali rice and its draft genome analysis.</title>
        <authorList>
            <person name="Menon R."/>
            <person name="Kumari S."/>
            <person name="Rameshkumar N."/>
        </authorList>
    </citation>
    <scope>NUCLEOTIDE SEQUENCE [LARGE SCALE GENOMIC DNA]</scope>
    <source>
        <strain evidence="2 3">L3B27</strain>
    </source>
</reference>
<keyword evidence="3" id="KW-1185">Reference proteome</keyword>
<dbReference type="Proteomes" id="UP000245890">
    <property type="component" value="Unassembled WGS sequence"/>
</dbReference>
<evidence type="ECO:0000256" key="1">
    <source>
        <dbReference type="SAM" id="SignalP"/>
    </source>
</evidence>
<keyword evidence="1" id="KW-0732">Signal</keyword>
<feature type="signal peptide" evidence="1">
    <location>
        <begin position="1"/>
        <end position="21"/>
    </location>
</feature>
<evidence type="ECO:0000313" key="3">
    <source>
        <dbReference type="Proteomes" id="UP000245890"/>
    </source>
</evidence>
<name>A0A2U0S9W6_9SPHN</name>
<sequence length="155" mass="15865">MLVFALLLAQAVPAPPVPAQATTACKATDASLPAALAGWNMPGDALVRDKAVSLDTVDGATLKGLPAQAKPGRAAMIEFRIAKAGRYGIALDQPGWIDVLPGAAGGAALASVAHGHGPDCSTIRKIVRFQLAPGTYRVFVSGLRQAKAKLMLVAD</sequence>
<evidence type="ECO:0000313" key="2">
    <source>
        <dbReference type="EMBL" id="PVX28172.1"/>
    </source>
</evidence>
<dbReference type="OrthoDB" id="7376020at2"/>